<feature type="region of interest" description="Disordered" evidence="1">
    <location>
        <begin position="1"/>
        <end position="35"/>
    </location>
</feature>
<protein>
    <submittedName>
        <fullName evidence="2">Uncharacterized protein</fullName>
    </submittedName>
</protein>
<dbReference type="Proteomes" id="UP000243459">
    <property type="component" value="Chromosome 5"/>
</dbReference>
<evidence type="ECO:0000256" key="1">
    <source>
        <dbReference type="SAM" id="MobiDB-lite"/>
    </source>
</evidence>
<gene>
    <name evidence="2" type="ORF">A4U43_C05F25750</name>
</gene>
<name>A0A5P1EW26_ASPOF</name>
<dbReference type="AlphaFoldDB" id="A0A5P1EW26"/>
<feature type="compositionally biased region" description="Low complexity" evidence="1">
    <location>
        <begin position="15"/>
        <end position="31"/>
    </location>
</feature>
<reference evidence="3" key="1">
    <citation type="journal article" date="2017" name="Nat. Commun.">
        <title>The asparagus genome sheds light on the origin and evolution of a young Y chromosome.</title>
        <authorList>
            <person name="Harkess A."/>
            <person name="Zhou J."/>
            <person name="Xu C."/>
            <person name="Bowers J.E."/>
            <person name="Van der Hulst R."/>
            <person name="Ayyampalayam S."/>
            <person name="Mercati F."/>
            <person name="Riccardi P."/>
            <person name="McKain M.R."/>
            <person name="Kakrana A."/>
            <person name="Tang H."/>
            <person name="Ray J."/>
            <person name="Groenendijk J."/>
            <person name="Arikit S."/>
            <person name="Mathioni S.M."/>
            <person name="Nakano M."/>
            <person name="Shan H."/>
            <person name="Telgmann-Rauber A."/>
            <person name="Kanno A."/>
            <person name="Yue Z."/>
            <person name="Chen H."/>
            <person name="Li W."/>
            <person name="Chen Y."/>
            <person name="Xu X."/>
            <person name="Zhang Y."/>
            <person name="Luo S."/>
            <person name="Chen H."/>
            <person name="Gao J."/>
            <person name="Mao Z."/>
            <person name="Pires J.C."/>
            <person name="Luo M."/>
            <person name="Kudrna D."/>
            <person name="Wing R.A."/>
            <person name="Meyers B.C."/>
            <person name="Yi K."/>
            <person name="Kong H."/>
            <person name="Lavrijsen P."/>
            <person name="Sunseri F."/>
            <person name="Falavigna A."/>
            <person name="Ye Y."/>
            <person name="Leebens-Mack J.H."/>
            <person name="Chen G."/>
        </authorList>
    </citation>
    <scope>NUCLEOTIDE SEQUENCE [LARGE SCALE GENOMIC DNA]</scope>
    <source>
        <strain evidence="3">cv. DH0086</strain>
    </source>
</reference>
<evidence type="ECO:0000313" key="2">
    <source>
        <dbReference type="EMBL" id="ONK69693.1"/>
    </source>
</evidence>
<sequence length="77" mass="7766">MERGTEAPVMPAPPAAAGALGQETSATADATAPPPEDLVARESCVTLEDNCRLAGFGVTRLGRAQQAALFTVGVNAV</sequence>
<evidence type="ECO:0000313" key="3">
    <source>
        <dbReference type="Proteomes" id="UP000243459"/>
    </source>
</evidence>
<dbReference type="Gramene" id="ONK69693">
    <property type="protein sequence ID" value="ONK69693"/>
    <property type="gene ID" value="A4U43_C05F25750"/>
</dbReference>
<accession>A0A5P1EW26</accession>
<organism evidence="2 3">
    <name type="scientific">Asparagus officinalis</name>
    <name type="common">Garden asparagus</name>
    <dbReference type="NCBI Taxonomy" id="4686"/>
    <lineage>
        <taxon>Eukaryota</taxon>
        <taxon>Viridiplantae</taxon>
        <taxon>Streptophyta</taxon>
        <taxon>Embryophyta</taxon>
        <taxon>Tracheophyta</taxon>
        <taxon>Spermatophyta</taxon>
        <taxon>Magnoliopsida</taxon>
        <taxon>Liliopsida</taxon>
        <taxon>Asparagales</taxon>
        <taxon>Asparagaceae</taxon>
        <taxon>Asparagoideae</taxon>
        <taxon>Asparagus</taxon>
    </lineage>
</organism>
<dbReference type="EMBL" id="CM007385">
    <property type="protein sequence ID" value="ONK69693.1"/>
    <property type="molecule type" value="Genomic_DNA"/>
</dbReference>
<keyword evidence="3" id="KW-1185">Reference proteome</keyword>
<proteinExistence type="predicted"/>